<reference evidence="19" key="1">
    <citation type="submission" date="2016-10" db="EMBL/GenBank/DDBJ databases">
        <authorList>
            <person name="Varghese N."/>
            <person name="Submissions S."/>
        </authorList>
    </citation>
    <scope>NUCLEOTIDE SEQUENCE [LARGE SCALE GENOMIC DNA]</scope>
    <source>
        <strain evidence="19">DSM 13327</strain>
    </source>
</reference>
<feature type="transmembrane region" description="Helical" evidence="17">
    <location>
        <begin position="77"/>
        <end position="96"/>
    </location>
</feature>
<dbReference type="EMBL" id="FOTS01000004">
    <property type="protein sequence ID" value="SFL43014.1"/>
    <property type="molecule type" value="Genomic_DNA"/>
</dbReference>
<dbReference type="Pfam" id="PF01098">
    <property type="entry name" value="FTSW_RODA_SPOVE"/>
    <property type="match status" value="1"/>
</dbReference>
<evidence type="ECO:0000256" key="2">
    <source>
        <dbReference type="ARBA" id="ARBA00022676"/>
    </source>
</evidence>
<feature type="transmembrane region" description="Helical" evidence="17">
    <location>
        <begin position="186"/>
        <end position="206"/>
    </location>
</feature>
<comment type="similarity">
    <text evidence="11">Belongs to the SEDS family. FtsW subfamily.</text>
</comment>
<sequence>MKLSQLWRSNAEAVICISLLLFMIGTVNIFSASFVEAGQQMGDGYYYLKRHLISFSIGIMAMLVISRIDYHRFNRFLFPLVLVTISLLIAVHFVGIEVNGARRWLNIGFQFQPSELAKLTGLMITAGFLGPLIDRKRRITLLSAPFYIAAILGMIVLKQPDMGTAVIIVGISLMLYMIAGLPKQQLLTLVGGGVALFIYATFAASYRAERIAAWINPWDYQLGIGYQTVQGLLAIGSGGFWGTGLGMGSSKFNYLPEAHTDFAFAVLCQEMGFVGALGVLCLMGLLAYYGVRIALKAPDGLGKLLTMGSILLIVGQAIINVAMVSGIFPVVGVPLPFISFGGTSLIVNLMAIGLILSVGRQTDRVLLQDIAPEPDTSRSTRLKLARQARTLNRVK</sequence>
<organism evidence="18 19">
    <name type="scientific">Pelosinus propionicus DSM 13327</name>
    <dbReference type="NCBI Taxonomy" id="1123291"/>
    <lineage>
        <taxon>Bacteria</taxon>
        <taxon>Bacillati</taxon>
        <taxon>Bacillota</taxon>
        <taxon>Negativicutes</taxon>
        <taxon>Selenomonadales</taxon>
        <taxon>Sporomusaceae</taxon>
        <taxon>Pelosinus</taxon>
    </lineage>
</organism>
<feature type="transmembrane region" description="Helical" evidence="17">
    <location>
        <begin position="116"/>
        <end position="132"/>
    </location>
</feature>
<feature type="transmembrane region" description="Helical" evidence="17">
    <location>
        <begin position="310"/>
        <end position="331"/>
    </location>
</feature>
<dbReference type="PANTHER" id="PTHR30474">
    <property type="entry name" value="CELL CYCLE PROTEIN"/>
    <property type="match status" value="1"/>
</dbReference>
<evidence type="ECO:0000256" key="10">
    <source>
        <dbReference type="ARBA" id="ARBA00033270"/>
    </source>
</evidence>
<evidence type="ECO:0000256" key="14">
    <source>
        <dbReference type="ARBA" id="ARBA00044770"/>
    </source>
</evidence>
<keyword evidence="19" id="KW-1185">Reference proteome</keyword>
<evidence type="ECO:0000256" key="16">
    <source>
        <dbReference type="ARBA" id="ARBA00049966"/>
    </source>
</evidence>
<keyword evidence="18" id="KW-0132">Cell division</keyword>
<dbReference type="STRING" id="1123291.SAMN04490355_100478"/>
<feature type="transmembrane region" description="Helical" evidence="17">
    <location>
        <begin position="47"/>
        <end position="65"/>
    </location>
</feature>
<keyword evidence="6" id="KW-0573">Peptidoglycan synthesis</keyword>
<proteinExistence type="inferred from homology"/>
<dbReference type="EC" id="2.4.99.28" evidence="14"/>
<evidence type="ECO:0000256" key="17">
    <source>
        <dbReference type="SAM" id="Phobius"/>
    </source>
</evidence>
<evidence type="ECO:0000313" key="19">
    <source>
        <dbReference type="Proteomes" id="UP000199520"/>
    </source>
</evidence>
<keyword evidence="8 17" id="KW-0472">Membrane</keyword>
<evidence type="ECO:0000256" key="6">
    <source>
        <dbReference type="ARBA" id="ARBA00022984"/>
    </source>
</evidence>
<evidence type="ECO:0000256" key="7">
    <source>
        <dbReference type="ARBA" id="ARBA00022989"/>
    </source>
</evidence>
<keyword evidence="2" id="KW-0328">Glycosyltransferase</keyword>
<comment type="catalytic activity">
    <reaction evidence="15">
        <text>[GlcNAc-(1-&gt;4)-Mur2Ac(oyl-L-Ala-gamma-D-Glu-L-Lys-D-Ala-D-Ala)](n)-di-trans,octa-cis-undecaprenyl diphosphate + beta-D-GlcNAc-(1-&gt;4)-Mur2Ac(oyl-L-Ala-gamma-D-Glu-L-Lys-D-Ala-D-Ala)-di-trans,octa-cis-undecaprenyl diphosphate = [GlcNAc-(1-&gt;4)-Mur2Ac(oyl-L-Ala-gamma-D-Glu-L-Lys-D-Ala-D-Ala)](n+1)-di-trans,octa-cis-undecaprenyl diphosphate + di-trans,octa-cis-undecaprenyl diphosphate + H(+)</text>
        <dbReference type="Rhea" id="RHEA:23708"/>
        <dbReference type="Rhea" id="RHEA-COMP:9602"/>
        <dbReference type="Rhea" id="RHEA-COMP:9603"/>
        <dbReference type="ChEBI" id="CHEBI:15378"/>
        <dbReference type="ChEBI" id="CHEBI:58405"/>
        <dbReference type="ChEBI" id="CHEBI:60033"/>
        <dbReference type="ChEBI" id="CHEBI:78435"/>
        <dbReference type="EC" id="2.4.99.28"/>
    </reaction>
</comment>
<comment type="subcellular location">
    <subcellularLocation>
        <location evidence="1">Membrane</location>
        <topology evidence="1">Multi-pass membrane protein</topology>
    </subcellularLocation>
</comment>
<keyword evidence="7 17" id="KW-1133">Transmembrane helix</keyword>
<evidence type="ECO:0000313" key="18">
    <source>
        <dbReference type="EMBL" id="SFL43014.1"/>
    </source>
</evidence>
<keyword evidence="18" id="KW-0131">Cell cycle</keyword>
<evidence type="ECO:0000256" key="5">
    <source>
        <dbReference type="ARBA" id="ARBA00022960"/>
    </source>
</evidence>
<evidence type="ECO:0000256" key="1">
    <source>
        <dbReference type="ARBA" id="ARBA00004141"/>
    </source>
</evidence>
<feature type="transmembrane region" description="Helical" evidence="17">
    <location>
        <begin position="262"/>
        <end position="289"/>
    </location>
</feature>
<evidence type="ECO:0000256" key="11">
    <source>
        <dbReference type="ARBA" id="ARBA00038053"/>
    </source>
</evidence>
<dbReference type="GO" id="GO:0032153">
    <property type="term" value="C:cell division site"/>
    <property type="evidence" value="ECO:0007669"/>
    <property type="project" value="TreeGrafter"/>
</dbReference>
<evidence type="ECO:0000256" key="3">
    <source>
        <dbReference type="ARBA" id="ARBA00022679"/>
    </source>
</evidence>
<evidence type="ECO:0000256" key="4">
    <source>
        <dbReference type="ARBA" id="ARBA00022692"/>
    </source>
</evidence>
<dbReference type="GO" id="GO:0008955">
    <property type="term" value="F:peptidoglycan glycosyltransferase activity"/>
    <property type="evidence" value="ECO:0007669"/>
    <property type="project" value="UniProtKB-EC"/>
</dbReference>
<dbReference type="GO" id="GO:0009252">
    <property type="term" value="P:peptidoglycan biosynthetic process"/>
    <property type="evidence" value="ECO:0007669"/>
    <property type="project" value="UniProtKB-KW"/>
</dbReference>
<dbReference type="GO" id="GO:0051301">
    <property type="term" value="P:cell division"/>
    <property type="evidence" value="ECO:0007669"/>
    <property type="project" value="UniProtKB-KW"/>
</dbReference>
<dbReference type="GO" id="GO:0015648">
    <property type="term" value="F:lipid-linked peptidoglycan transporter activity"/>
    <property type="evidence" value="ECO:0007669"/>
    <property type="project" value="TreeGrafter"/>
</dbReference>
<feature type="transmembrane region" description="Helical" evidence="17">
    <location>
        <begin position="337"/>
        <end position="358"/>
    </location>
</feature>
<evidence type="ECO:0000256" key="8">
    <source>
        <dbReference type="ARBA" id="ARBA00023136"/>
    </source>
</evidence>
<dbReference type="RefSeq" id="WP_090932839.1">
    <property type="nucleotide sequence ID" value="NZ_FOTS01000004.1"/>
</dbReference>
<dbReference type="GO" id="GO:0005886">
    <property type="term" value="C:plasma membrane"/>
    <property type="evidence" value="ECO:0007669"/>
    <property type="project" value="TreeGrafter"/>
</dbReference>
<dbReference type="OrthoDB" id="9812661at2"/>
<evidence type="ECO:0000256" key="13">
    <source>
        <dbReference type="ARBA" id="ARBA00041418"/>
    </source>
</evidence>
<keyword evidence="5" id="KW-0133">Cell shape</keyword>
<protein>
    <recommendedName>
        <fullName evidence="12">Probable peptidoglycan glycosyltransferase FtsW</fullName>
        <ecNumber evidence="14">2.4.99.28</ecNumber>
    </recommendedName>
    <alternativeName>
        <fullName evidence="13">Cell division protein FtsW</fullName>
    </alternativeName>
    <alternativeName>
        <fullName evidence="10">Cell wall polymerase</fullName>
    </alternativeName>
    <alternativeName>
        <fullName evidence="9">Peptidoglycan polymerase</fullName>
    </alternativeName>
</protein>
<accession>A0A1I4HLI8</accession>
<evidence type="ECO:0000256" key="12">
    <source>
        <dbReference type="ARBA" id="ARBA00041185"/>
    </source>
</evidence>
<evidence type="ECO:0000256" key="15">
    <source>
        <dbReference type="ARBA" id="ARBA00049902"/>
    </source>
</evidence>
<comment type="function">
    <text evidence="16">Peptidoglycan polymerase that is essential for cell division.</text>
</comment>
<name>A0A1I4HLI8_9FIRM</name>
<feature type="transmembrane region" description="Helical" evidence="17">
    <location>
        <begin position="139"/>
        <end position="156"/>
    </location>
</feature>
<dbReference type="PANTHER" id="PTHR30474:SF2">
    <property type="entry name" value="PEPTIDOGLYCAN GLYCOSYLTRANSFERASE FTSW-RELATED"/>
    <property type="match status" value="1"/>
</dbReference>
<dbReference type="InterPro" id="IPR001182">
    <property type="entry name" value="FtsW/RodA"/>
</dbReference>
<dbReference type="Proteomes" id="UP000199520">
    <property type="component" value="Unassembled WGS sequence"/>
</dbReference>
<feature type="transmembrane region" description="Helical" evidence="17">
    <location>
        <begin position="12"/>
        <end position="35"/>
    </location>
</feature>
<keyword evidence="3" id="KW-0808">Transferase</keyword>
<keyword evidence="4 17" id="KW-0812">Transmembrane</keyword>
<dbReference type="AlphaFoldDB" id="A0A1I4HLI8"/>
<feature type="transmembrane region" description="Helical" evidence="17">
    <location>
        <begin position="162"/>
        <end position="179"/>
    </location>
</feature>
<evidence type="ECO:0000256" key="9">
    <source>
        <dbReference type="ARBA" id="ARBA00032370"/>
    </source>
</evidence>
<dbReference type="GO" id="GO:0008360">
    <property type="term" value="P:regulation of cell shape"/>
    <property type="evidence" value="ECO:0007669"/>
    <property type="project" value="UniProtKB-KW"/>
</dbReference>
<gene>
    <name evidence="18" type="ORF">SAMN04490355_100478</name>
</gene>